<accession>A0AAW0G4Z5</accession>
<gene>
    <name evidence="1" type="ORF">QCA50_009175</name>
</gene>
<protein>
    <submittedName>
        <fullName evidence="1">Uncharacterized protein</fullName>
    </submittedName>
</protein>
<comment type="caution">
    <text evidence="1">The sequence shown here is derived from an EMBL/GenBank/DDBJ whole genome shotgun (WGS) entry which is preliminary data.</text>
</comment>
<name>A0AAW0G4Z5_9APHY</name>
<dbReference type="AlphaFoldDB" id="A0AAW0G4Z5"/>
<evidence type="ECO:0000313" key="2">
    <source>
        <dbReference type="Proteomes" id="UP001385951"/>
    </source>
</evidence>
<reference evidence="1 2" key="1">
    <citation type="submission" date="2022-09" db="EMBL/GenBank/DDBJ databases">
        <authorList>
            <person name="Palmer J.M."/>
        </authorList>
    </citation>
    <scope>NUCLEOTIDE SEQUENCE [LARGE SCALE GENOMIC DNA]</scope>
    <source>
        <strain evidence="1 2">DSM 7382</strain>
    </source>
</reference>
<evidence type="ECO:0000313" key="1">
    <source>
        <dbReference type="EMBL" id="KAK7687956.1"/>
    </source>
</evidence>
<proteinExistence type="predicted"/>
<sequence length="100" mass="11422">MDFHPLSQAASTPNIPDNLYEALINQDIIKGIWDSLESWLAAYVYFLYHRGQLLTVQLEPTGPLLRCPTETETKYPHSRIIDPTPHGRSFAPSVPFFIDH</sequence>
<keyword evidence="2" id="KW-1185">Reference proteome</keyword>
<organism evidence="1 2">
    <name type="scientific">Cerrena zonata</name>
    <dbReference type="NCBI Taxonomy" id="2478898"/>
    <lineage>
        <taxon>Eukaryota</taxon>
        <taxon>Fungi</taxon>
        <taxon>Dikarya</taxon>
        <taxon>Basidiomycota</taxon>
        <taxon>Agaricomycotina</taxon>
        <taxon>Agaricomycetes</taxon>
        <taxon>Polyporales</taxon>
        <taxon>Cerrenaceae</taxon>
        <taxon>Cerrena</taxon>
    </lineage>
</organism>
<dbReference type="Proteomes" id="UP001385951">
    <property type="component" value="Unassembled WGS sequence"/>
</dbReference>
<dbReference type="EMBL" id="JASBNA010000012">
    <property type="protein sequence ID" value="KAK7687956.1"/>
    <property type="molecule type" value="Genomic_DNA"/>
</dbReference>